<sequence length="195" mass="21924">MAYNKAVMRIRGLKAYLNFSLEMVREAMGIDNTKSSDHLAHCSWTAPIGSGNNQKRDSGDWEENNEFVTIKEPKLKRLATIEEVVEDDVFEFQDLGSDSERRGAPSALTIEILDHTWSHFAERCPTSSSKTSLVCPPPLLLPSPRVVYDHTSKIIVKNPVKTKVKRLFSSSSLLPLVPFLPPVQSQTRRYPTPIS</sequence>
<comment type="caution">
    <text evidence="1">The sequence shown here is derived from an EMBL/GenBank/DDBJ whole genome shotgun (WGS) entry which is preliminary data.</text>
</comment>
<reference evidence="1 2" key="1">
    <citation type="journal article" date="2024" name="G3 (Bethesda)">
        <title>Genome assembly of Hibiscus sabdariffa L. provides insights into metabolisms of medicinal natural products.</title>
        <authorList>
            <person name="Kim T."/>
        </authorList>
    </citation>
    <scope>NUCLEOTIDE SEQUENCE [LARGE SCALE GENOMIC DNA]</scope>
    <source>
        <strain evidence="1">TK-2024</strain>
        <tissue evidence="1">Old leaves</tissue>
    </source>
</reference>
<dbReference type="EMBL" id="JBBPBM010000169">
    <property type="protein sequence ID" value="KAK8502444.1"/>
    <property type="molecule type" value="Genomic_DNA"/>
</dbReference>
<proteinExistence type="predicted"/>
<evidence type="ECO:0000313" key="1">
    <source>
        <dbReference type="EMBL" id="KAK8502444.1"/>
    </source>
</evidence>
<organism evidence="1 2">
    <name type="scientific">Hibiscus sabdariffa</name>
    <name type="common">roselle</name>
    <dbReference type="NCBI Taxonomy" id="183260"/>
    <lineage>
        <taxon>Eukaryota</taxon>
        <taxon>Viridiplantae</taxon>
        <taxon>Streptophyta</taxon>
        <taxon>Embryophyta</taxon>
        <taxon>Tracheophyta</taxon>
        <taxon>Spermatophyta</taxon>
        <taxon>Magnoliopsida</taxon>
        <taxon>eudicotyledons</taxon>
        <taxon>Gunneridae</taxon>
        <taxon>Pentapetalae</taxon>
        <taxon>rosids</taxon>
        <taxon>malvids</taxon>
        <taxon>Malvales</taxon>
        <taxon>Malvaceae</taxon>
        <taxon>Malvoideae</taxon>
        <taxon>Hibiscus</taxon>
    </lineage>
</organism>
<accession>A0ABR2B701</accession>
<evidence type="ECO:0000313" key="2">
    <source>
        <dbReference type="Proteomes" id="UP001472677"/>
    </source>
</evidence>
<keyword evidence="2" id="KW-1185">Reference proteome</keyword>
<gene>
    <name evidence="1" type="ORF">V6N12_020036</name>
</gene>
<protein>
    <submittedName>
        <fullName evidence="1">Uncharacterized protein</fullName>
    </submittedName>
</protein>
<name>A0ABR2B701_9ROSI</name>
<dbReference type="Proteomes" id="UP001472677">
    <property type="component" value="Unassembled WGS sequence"/>
</dbReference>